<comment type="caution">
    <text evidence="1">The sequence shown here is derived from an EMBL/GenBank/DDBJ whole genome shotgun (WGS) entry which is preliminary data.</text>
</comment>
<dbReference type="EMBL" id="BARS01004552">
    <property type="protein sequence ID" value="GAF79984.1"/>
    <property type="molecule type" value="Genomic_DNA"/>
</dbReference>
<accession>X0SG58</accession>
<reference evidence="1" key="1">
    <citation type="journal article" date="2014" name="Front. Microbiol.">
        <title>High frequency of phylogenetically diverse reductive dehalogenase-homologous genes in deep subseafloor sedimentary metagenomes.</title>
        <authorList>
            <person name="Kawai M."/>
            <person name="Futagami T."/>
            <person name="Toyoda A."/>
            <person name="Takaki Y."/>
            <person name="Nishi S."/>
            <person name="Hori S."/>
            <person name="Arai W."/>
            <person name="Tsubouchi T."/>
            <person name="Morono Y."/>
            <person name="Uchiyama I."/>
            <person name="Ito T."/>
            <person name="Fujiyama A."/>
            <person name="Inagaki F."/>
            <person name="Takami H."/>
        </authorList>
    </citation>
    <scope>NUCLEOTIDE SEQUENCE</scope>
    <source>
        <strain evidence="1">Expedition CK06-06</strain>
    </source>
</reference>
<name>X0SG58_9ZZZZ</name>
<evidence type="ECO:0000313" key="1">
    <source>
        <dbReference type="EMBL" id="GAF79984.1"/>
    </source>
</evidence>
<sequence length="123" mass="13886">MSFSTLLGKDRTGCDIYNGDVVEHDNGIRPKGYFQIEEDNNKHGYVLVGVGVHKEGWLREWSSSKVRVLKGDERAKALSAQLDTNNPCKRCGHKGSNHYWSEEDEMRCGICGEFCEFESHSSS</sequence>
<organism evidence="1">
    <name type="scientific">marine sediment metagenome</name>
    <dbReference type="NCBI Taxonomy" id="412755"/>
    <lineage>
        <taxon>unclassified sequences</taxon>
        <taxon>metagenomes</taxon>
        <taxon>ecological metagenomes</taxon>
    </lineage>
</organism>
<gene>
    <name evidence="1" type="ORF">S01H1_08902</name>
</gene>
<proteinExistence type="predicted"/>
<protein>
    <submittedName>
        <fullName evidence="1">Uncharacterized protein</fullName>
    </submittedName>
</protein>
<dbReference type="AlphaFoldDB" id="X0SG58"/>